<dbReference type="InterPro" id="IPR007627">
    <property type="entry name" value="RNA_pol_sigma70_r2"/>
</dbReference>
<feature type="domain" description="RNA polymerase sigma-70 region 2" evidence="8">
    <location>
        <begin position="60"/>
        <end position="126"/>
    </location>
</feature>
<proteinExistence type="inferred from homology"/>
<evidence type="ECO:0000259" key="8">
    <source>
        <dbReference type="Pfam" id="PF04542"/>
    </source>
</evidence>
<dbReference type="InterPro" id="IPR013324">
    <property type="entry name" value="RNA_pol_sigma_r3/r4-like"/>
</dbReference>
<keyword evidence="5 6" id="KW-0804">Transcription</keyword>
<dbReference type="InterPro" id="IPR000838">
    <property type="entry name" value="RNA_pol_sigma70_ECF_CS"/>
</dbReference>
<dbReference type="EMBL" id="QNBE01000010">
    <property type="protein sequence ID" value="RKX71395.1"/>
    <property type="molecule type" value="Genomic_DNA"/>
</dbReference>
<dbReference type="NCBIfam" id="TIGR02937">
    <property type="entry name" value="sigma70-ECF"/>
    <property type="match status" value="1"/>
</dbReference>
<dbReference type="Proteomes" id="UP000268469">
    <property type="component" value="Unassembled WGS sequence"/>
</dbReference>
<dbReference type="InterPro" id="IPR036388">
    <property type="entry name" value="WH-like_DNA-bd_sf"/>
</dbReference>
<dbReference type="GO" id="GO:0016987">
    <property type="term" value="F:sigma factor activity"/>
    <property type="evidence" value="ECO:0007669"/>
    <property type="project" value="UniProtKB-KW"/>
</dbReference>
<dbReference type="CDD" id="cd06171">
    <property type="entry name" value="Sigma70_r4"/>
    <property type="match status" value="1"/>
</dbReference>
<dbReference type="Pfam" id="PF04542">
    <property type="entry name" value="Sigma70_r2"/>
    <property type="match status" value="1"/>
</dbReference>
<sequence>MRSDSVFLRWDRSLPVSSFSSWVGRSSSSISSRNSSNNLGENGELVRRAKDGDERAIARLIAIYKGLVYTIALRMLGDPDWAEDITQETFIRAFLRIKTLKHPERFRSWITMIVRNLIYDHLRKRKTELPPPVRTGPGVESVRKKVIIQQALLRLSKQDRLLLTLFYYQGFTMKEIGEVTGIPSANLRVYLHRARARLREELRGYEDELLSI</sequence>
<dbReference type="PROSITE" id="PS01063">
    <property type="entry name" value="SIGMA70_ECF"/>
    <property type="match status" value="1"/>
</dbReference>
<dbReference type="SUPFAM" id="SSF88659">
    <property type="entry name" value="Sigma3 and sigma4 domains of RNA polymerase sigma factors"/>
    <property type="match status" value="1"/>
</dbReference>
<organism evidence="10 11">
    <name type="scientific">candidate division WOR-3 bacterium</name>
    <dbReference type="NCBI Taxonomy" id="2052148"/>
    <lineage>
        <taxon>Bacteria</taxon>
        <taxon>Bacteria division WOR-3</taxon>
    </lineage>
</organism>
<dbReference type="InterPro" id="IPR013325">
    <property type="entry name" value="RNA_pol_sigma_r2"/>
</dbReference>
<dbReference type="AlphaFoldDB" id="A0A660SKM4"/>
<name>A0A660SKM4_UNCW3</name>
<accession>A0A660SKM4</accession>
<dbReference type="Pfam" id="PF08281">
    <property type="entry name" value="Sigma70_r4_2"/>
    <property type="match status" value="1"/>
</dbReference>
<dbReference type="InterPro" id="IPR013249">
    <property type="entry name" value="RNA_pol_sigma70_r4_t2"/>
</dbReference>
<keyword evidence="2 6" id="KW-0805">Transcription regulation</keyword>
<evidence type="ECO:0000256" key="5">
    <source>
        <dbReference type="ARBA" id="ARBA00023163"/>
    </source>
</evidence>
<evidence type="ECO:0000256" key="1">
    <source>
        <dbReference type="ARBA" id="ARBA00010641"/>
    </source>
</evidence>
<evidence type="ECO:0000313" key="10">
    <source>
        <dbReference type="EMBL" id="RKX71395.1"/>
    </source>
</evidence>
<evidence type="ECO:0000256" key="6">
    <source>
        <dbReference type="RuleBase" id="RU000716"/>
    </source>
</evidence>
<dbReference type="Gene3D" id="1.10.10.10">
    <property type="entry name" value="Winged helix-like DNA-binding domain superfamily/Winged helix DNA-binding domain"/>
    <property type="match status" value="1"/>
</dbReference>
<evidence type="ECO:0000259" key="9">
    <source>
        <dbReference type="Pfam" id="PF08281"/>
    </source>
</evidence>
<evidence type="ECO:0000256" key="3">
    <source>
        <dbReference type="ARBA" id="ARBA00023082"/>
    </source>
</evidence>
<feature type="compositionally biased region" description="Low complexity" evidence="7">
    <location>
        <begin position="19"/>
        <end position="36"/>
    </location>
</feature>
<dbReference type="PANTHER" id="PTHR43133:SF51">
    <property type="entry name" value="RNA POLYMERASE SIGMA FACTOR"/>
    <property type="match status" value="1"/>
</dbReference>
<keyword evidence="3 6" id="KW-0731">Sigma factor</keyword>
<dbReference type="InterPro" id="IPR014284">
    <property type="entry name" value="RNA_pol_sigma-70_dom"/>
</dbReference>
<reference evidence="10 11" key="1">
    <citation type="submission" date="2018-06" db="EMBL/GenBank/DDBJ databases">
        <title>Extensive metabolic versatility and redundancy in microbially diverse, dynamic hydrothermal sediments.</title>
        <authorList>
            <person name="Dombrowski N."/>
            <person name="Teske A."/>
            <person name="Baker B.J."/>
        </authorList>
    </citation>
    <scope>NUCLEOTIDE SEQUENCE [LARGE SCALE GENOMIC DNA]</scope>
    <source>
        <strain evidence="10">B36_G15</strain>
    </source>
</reference>
<gene>
    <name evidence="10" type="ORF">DRP53_01800</name>
</gene>
<protein>
    <recommendedName>
        <fullName evidence="6">RNA polymerase sigma factor</fullName>
    </recommendedName>
</protein>
<evidence type="ECO:0000256" key="4">
    <source>
        <dbReference type="ARBA" id="ARBA00023125"/>
    </source>
</evidence>
<dbReference type="InterPro" id="IPR039425">
    <property type="entry name" value="RNA_pol_sigma-70-like"/>
</dbReference>
<comment type="similarity">
    <text evidence="1 6">Belongs to the sigma-70 factor family. ECF subfamily.</text>
</comment>
<evidence type="ECO:0000256" key="2">
    <source>
        <dbReference type="ARBA" id="ARBA00023015"/>
    </source>
</evidence>
<dbReference type="GO" id="GO:0003677">
    <property type="term" value="F:DNA binding"/>
    <property type="evidence" value="ECO:0007669"/>
    <property type="project" value="UniProtKB-KW"/>
</dbReference>
<dbReference type="PANTHER" id="PTHR43133">
    <property type="entry name" value="RNA POLYMERASE ECF-TYPE SIGMA FACTO"/>
    <property type="match status" value="1"/>
</dbReference>
<keyword evidence="4 6" id="KW-0238">DNA-binding</keyword>
<dbReference type="SUPFAM" id="SSF88946">
    <property type="entry name" value="Sigma2 domain of RNA polymerase sigma factors"/>
    <property type="match status" value="1"/>
</dbReference>
<feature type="domain" description="RNA polymerase sigma factor 70 region 4 type 2" evidence="9">
    <location>
        <begin position="147"/>
        <end position="198"/>
    </location>
</feature>
<feature type="region of interest" description="Disordered" evidence="7">
    <location>
        <begin position="19"/>
        <end position="38"/>
    </location>
</feature>
<dbReference type="Gene3D" id="1.10.1740.10">
    <property type="match status" value="1"/>
</dbReference>
<comment type="caution">
    <text evidence="10">The sequence shown here is derived from an EMBL/GenBank/DDBJ whole genome shotgun (WGS) entry which is preliminary data.</text>
</comment>
<dbReference type="GO" id="GO:0006352">
    <property type="term" value="P:DNA-templated transcription initiation"/>
    <property type="evidence" value="ECO:0007669"/>
    <property type="project" value="InterPro"/>
</dbReference>
<evidence type="ECO:0000256" key="7">
    <source>
        <dbReference type="SAM" id="MobiDB-lite"/>
    </source>
</evidence>
<evidence type="ECO:0000313" key="11">
    <source>
        <dbReference type="Proteomes" id="UP000268469"/>
    </source>
</evidence>